<accession>A0A7C3H299</accession>
<name>A0A7C3H299_9BACT</name>
<comment type="subcellular location">
    <subcellularLocation>
        <location evidence="2">Cytoplasm</location>
    </subcellularLocation>
</comment>
<gene>
    <name evidence="2 3" type="primary">rsfS</name>
    <name evidence="3" type="ORF">ENJ40_09795</name>
</gene>
<keyword evidence="2" id="KW-0678">Repressor</keyword>
<comment type="subunit">
    <text evidence="2">Interacts with ribosomal protein uL14 (rplN).</text>
</comment>
<protein>
    <recommendedName>
        <fullName evidence="2">Ribosomal silencing factor RsfS</fullName>
    </recommendedName>
</protein>
<dbReference type="HAMAP" id="MF_01477">
    <property type="entry name" value="Iojap_RsfS"/>
    <property type="match status" value="1"/>
</dbReference>
<dbReference type="NCBIfam" id="TIGR00090">
    <property type="entry name" value="rsfS_iojap_ybeB"/>
    <property type="match status" value="1"/>
</dbReference>
<sequence>MAFDSLELVRLLIRLIREKKGEDLVVLDVRGRSSYTDFILIASARSARHVQGLADFLESETARLGIPPSGVEGLTQGHWVVMDYGDAVVHLFYEPVRQVYDLEGLWVEAPRIEPEDLQKEESLVRD</sequence>
<dbReference type="GO" id="GO:0042256">
    <property type="term" value="P:cytosolic ribosome assembly"/>
    <property type="evidence" value="ECO:0007669"/>
    <property type="project" value="UniProtKB-UniRule"/>
</dbReference>
<organism evidence="3">
    <name type="scientific">Thermosulfurimonas dismutans</name>
    <dbReference type="NCBI Taxonomy" id="999894"/>
    <lineage>
        <taxon>Bacteria</taxon>
        <taxon>Pseudomonadati</taxon>
        <taxon>Thermodesulfobacteriota</taxon>
        <taxon>Thermodesulfobacteria</taxon>
        <taxon>Thermodesulfobacteriales</taxon>
        <taxon>Thermodesulfobacteriaceae</taxon>
        <taxon>Thermosulfurimonas</taxon>
    </lineage>
</organism>
<dbReference type="Gene3D" id="3.30.460.10">
    <property type="entry name" value="Beta Polymerase, domain 2"/>
    <property type="match status" value="1"/>
</dbReference>
<comment type="similarity">
    <text evidence="1 2">Belongs to the Iojap/RsfS family.</text>
</comment>
<dbReference type="PANTHER" id="PTHR21043:SF0">
    <property type="entry name" value="MITOCHONDRIAL ASSEMBLY OF RIBOSOMAL LARGE SUBUNIT PROTEIN 1"/>
    <property type="match status" value="1"/>
</dbReference>
<dbReference type="Pfam" id="PF02410">
    <property type="entry name" value="RsfS"/>
    <property type="match status" value="1"/>
</dbReference>
<evidence type="ECO:0000256" key="1">
    <source>
        <dbReference type="ARBA" id="ARBA00010574"/>
    </source>
</evidence>
<dbReference type="SUPFAM" id="SSF81301">
    <property type="entry name" value="Nucleotidyltransferase"/>
    <property type="match status" value="1"/>
</dbReference>
<keyword evidence="2" id="KW-0810">Translation regulation</keyword>
<dbReference type="AlphaFoldDB" id="A0A7C3H299"/>
<comment type="caution">
    <text evidence="3">The sequence shown here is derived from an EMBL/GenBank/DDBJ whole genome shotgun (WGS) entry which is preliminary data.</text>
</comment>
<reference evidence="3" key="1">
    <citation type="journal article" date="2020" name="mSystems">
        <title>Genome- and Community-Level Interaction Insights into Carbon Utilization and Element Cycling Functions of Hydrothermarchaeota in Hydrothermal Sediment.</title>
        <authorList>
            <person name="Zhou Z."/>
            <person name="Liu Y."/>
            <person name="Xu W."/>
            <person name="Pan J."/>
            <person name="Luo Z.H."/>
            <person name="Li M."/>
        </authorList>
    </citation>
    <scope>NUCLEOTIDE SEQUENCE [LARGE SCALE GENOMIC DNA]</scope>
    <source>
        <strain evidence="3">HyVt-483</strain>
    </source>
</reference>
<dbReference type="EMBL" id="DRMH01000135">
    <property type="protein sequence ID" value="HFC98726.1"/>
    <property type="molecule type" value="Genomic_DNA"/>
</dbReference>
<keyword evidence="2" id="KW-0963">Cytoplasm</keyword>
<dbReference type="GO" id="GO:0005737">
    <property type="term" value="C:cytoplasm"/>
    <property type="evidence" value="ECO:0007669"/>
    <property type="project" value="UniProtKB-SubCell"/>
</dbReference>
<dbReference type="InterPro" id="IPR004394">
    <property type="entry name" value="Iojap/RsfS/C7orf30"/>
</dbReference>
<dbReference type="PANTHER" id="PTHR21043">
    <property type="entry name" value="IOJAP SUPERFAMILY ORTHOLOG"/>
    <property type="match status" value="1"/>
</dbReference>
<dbReference type="InterPro" id="IPR043519">
    <property type="entry name" value="NT_sf"/>
</dbReference>
<dbReference type="GO" id="GO:0090071">
    <property type="term" value="P:negative regulation of ribosome biogenesis"/>
    <property type="evidence" value="ECO:0007669"/>
    <property type="project" value="UniProtKB-UniRule"/>
</dbReference>
<comment type="function">
    <text evidence="2">Functions as a ribosomal silencing factor. Interacts with ribosomal protein uL14 (rplN), blocking formation of intersubunit bridge B8. Prevents association of the 30S and 50S ribosomal subunits and the formation of functional ribosomes, thus repressing translation.</text>
</comment>
<dbReference type="GO" id="GO:0043023">
    <property type="term" value="F:ribosomal large subunit binding"/>
    <property type="evidence" value="ECO:0007669"/>
    <property type="project" value="TreeGrafter"/>
</dbReference>
<proteinExistence type="inferred from homology"/>
<evidence type="ECO:0000313" key="3">
    <source>
        <dbReference type="EMBL" id="HFC98726.1"/>
    </source>
</evidence>
<dbReference type="GO" id="GO:0017148">
    <property type="term" value="P:negative regulation of translation"/>
    <property type="evidence" value="ECO:0007669"/>
    <property type="project" value="UniProtKB-UniRule"/>
</dbReference>
<evidence type="ECO:0000256" key="2">
    <source>
        <dbReference type="HAMAP-Rule" id="MF_01477"/>
    </source>
</evidence>
<dbReference type="Proteomes" id="UP000886043">
    <property type="component" value="Unassembled WGS sequence"/>
</dbReference>